<evidence type="ECO:0000313" key="2">
    <source>
        <dbReference type="Proteomes" id="UP000515126"/>
    </source>
</evidence>
<evidence type="ECO:0000313" key="3">
    <source>
        <dbReference type="RefSeq" id="XP_021030999.1"/>
    </source>
</evidence>
<dbReference type="PANTHER" id="PTHR22397">
    <property type="entry name" value="JUNCTIONAL SARCOPLASMIC RETICULUM PROTEIN 1"/>
    <property type="match status" value="1"/>
</dbReference>
<dbReference type="PANTHER" id="PTHR22397:SF2">
    <property type="entry name" value="JUNCTIONAL SARCOPLASMIC RETICULUM PROTEIN 1"/>
    <property type="match status" value="1"/>
</dbReference>
<feature type="compositionally biased region" description="Basic and acidic residues" evidence="1">
    <location>
        <begin position="66"/>
        <end position="76"/>
    </location>
</feature>
<protein>
    <submittedName>
        <fullName evidence="3">Junctional sarcoplasmic reticulum protein 1</fullName>
    </submittedName>
</protein>
<keyword evidence="2" id="KW-1185">Reference proteome</keyword>
<feature type="compositionally biased region" description="Pro residues" evidence="1">
    <location>
        <begin position="176"/>
        <end position="195"/>
    </location>
</feature>
<dbReference type="RefSeq" id="XP_021030999.1">
    <property type="nucleotide sequence ID" value="XM_021175340.2"/>
</dbReference>
<dbReference type="Proteomes" id="UP000515126">
    <property type="component" value="Chromosome 10"/>
</dbReference>
<dbReference type="CTD" id="126306"/>
<dbReference type="GeneID" id="110304087"/>
<dbReference type="GO" id="GO:0016529">
    <property type="term" value="C:sarcoplasmic reticulum"/>
    <property type="evidence" value="ECO:0007669"/>
    <property type="project" value="TreeGrafter"/>
</dbReference>
<feature type="compositionally biased region" description="Basic and acidic residues" evidence="1">
    <location>
        <begin position="29"/>
        <end position="46"/>
    </location>
</feature>
<feature type="compositionally biased region" description="Basic and acidic residues" evidence="1">
    <location>
        <begin position="239"/>
        <end position="256"/>
    </location>
</feature>
<reference evidence="3" key="1">
    <citation type="submission" date="2025-08" db="UniProtKB">
        <authorList>
            <consortium name="RefSeq"/>
        </authorList>
    </citation>
    <scope>IDENTIFICATION</scope>
</reference>
<dbReference type="KEGG" id="mcal:110304087"/>
<feature type="compositionally biased region" description="Pro residues" evidence="1">
    <location>
        <begin position="98"/>
        <end position="116"/>
    </location>
</feature>
<feature type="compositionally biased region" description="Low complexity" evidence="1">
    <location>
        <begin position="219"/>
        <end position="232"/>
    </location>
</feature>
<organism evidence="2 3">
    <name type="scientific">Mus caroli</name>
    <name type="common">Ryukyu mouse</name>
    <name type="synonym">Ricefield mouse</name>
    <dbReference type="NCBI Taxonomy" id="10089"/>
    <lineage>
        <taxon>Eukaryota</taxon>
        <taxon>Metazoa</taxon>
        <taxon>Chordata</taxon>
        <taxon>Craniata</taxon>
        <taxon>Vertebrata</taxon>
        <taxon>Euteleostomi</taxon>
        <taxon>Mammalia</taxon>
        <taxon>Eutheria</taxon>
        <taxon>Euarchontoglires</taxon>
        <taxon>Glires</taxon>
        <taxon>Rodentia</taxon>
        <taxon>Myomorpha</taxon>
        <taxon>Muroidea</taxon>
        <taxon>Muridae</taxon>
        <taxon>Murinae</taxon>
        <taxon>Mus</taxon>
        <taxon>Mus</taxon>
    </lineage>
</organism>
<name>A0A6P5QLU6_MUSCR</name>
<dbReference type="GO" id="GO:0003009">
    <property type="term" value="P:skeletal muscle contraction"/>
    <property type="evidence" value="ECO:0007669"/>
    <property type="project" value="Ensembl"/>
</dbReference>
<accession>A0A6P5QLU6</accession>
<proteinExistence type="predicted"/>
<feature type="region of interest" description="Disordered" evidence="1">
    <location>
        <begin position="161"/>
        <end position="332"/>
    </location>
</feature>
<sequence length="332" mass="36139">MTTRGLEDLDGGLGSCLPSDDLPFLEEPPSGRRPDSKARGTSRRADSSGWTHVLQDPVAAGAGDAGLKKMEKELAGKESTAGKAGTSPRIVPARRKPQAPPPLQPPPPPLQPPPTTPSDDLPWGDLTLNKCLVLASLVALLGSALQLCRDAVAGEVVAAPHQWVPPSSPPKKEASPAPPVLVPPSGSPQPKPGSPAPQARMQDEPELPGSPEAIETRVEPGGSISEASGEESVPLGDRGSQEKPRKEKPRKGEKLKKEKPRREKPRREDKPQVTREPRQSLPRRWDSREGGRRPWRRDSRDLLEHGKLQAWAPRRRHDRDDRPRQKRGKGRD</sequence>
<feature type="compositionally biased region" description="Basic and acidic residues" evidence="1">
    <location>
        <begin position="265"/>
        <end position="307"/>
    </location>
</feature>
<dbReference type="Pfam" id="PF15312">
    <property type="entry name" value="JSRP"/>
    <property type="match status" value="1"/>
</dbReference>
<evidence type="ECO:0000256" key="1">
    <source>
        <dbReference type="SAM" id="MobiDB-lite"/>
    </source>
</evidence>
<gene>
    <name evidence="3" type="primary">Jsrp1</name>
</gene>
<dbReference type="InterPro" id="IPR026178">
    <property type="entry name" value="JSRP1"/>
</dbReference>
<dbReference type="AlphaFoldDB" id="A0A6P5QLU6"/>
<feature type="region of interest" description="Disordered" evidence="1">
    <location>
        <begin position="1"/>
        <end position="125"/>
    </location>
</feature>